<organism evidence="1 2">
    <name type="scientific">Zalaria obscura</name>
    <dbReference type="NCBI Taxonomy" id="2024903"/>
    <lineage>
        <taxon>Eukaryota</taxon>
        <taxon>Fungi</taxon>
        <taxon>Dikarya</taxon>
        <taxon>Ascomycota</taxon>
        <taxon>Pezizomycotina</taxon>
        <taxon>Dothideomycetes</taxon>
        <taxon>Dothideomycetidae</taxon>
        <taxon>Dothideales</taxon>
        <taxon>Zalariaceae</taxon>
        <taxon>Zalaria</taxon>
    </lineage>
</organism>
<dbReference type="Proteomes" id="UP001320706">
    <property type="component" value="Unassembled WGS sequence"/>
</dbReference>
<protein>
    <submittedName>
        <fullName evidence="1">Uncharacterized protein</fullName>
    </submittedName>
</protein>
<comment type="caution">
    <text evidence="1">The sequence shown here is derived from an EMBL/GenBank/DDBJ whole genome shotgun (WGS) entry which is preliminary data.</text>
</comment>
<proteinExistence type="predicted"/>
<name>A0ACC3SIX6_9PEZI</name>
<evidence type="ECO:0000313" key="2">
    <source>
        <dbReference type="Proteomes" id="UP001320706"/>
    </source>
</evidence>
<accession>A0ACC3SIX6</accession>
<evidence type="ECO:0000313" key="1">
    <source>
        <dbReference type="EMBL" id="KAK8210375.1"/>
    </source>
</evidence>
<gene>
    <name evidence="1" type="ORF">M8818_003545</name>
</gene>
<keyword evidence="2" id="KW-1185">Reference proteome</keyword>
<dbReference type="EMBL" id="JAMKPW020000015">
    <property type="protein sequence ID" value="KAK8210375.1"/>
    <property type="molecule type" value="Genomic_DNA"/>
</dbReference>
<reference evidence="1" key="1">
    <citation type="submission" date="2024-02" db="EMBL/GenBank/DDBJ databases">
        <title>Metagenome Assembled Genome of Zalaria obscura JY119.</title>
        <authorList>
            <person name="Vighnesh L."/>
            <person name="Jagadeeshwari U."/>
            <person name="Venkata Ramana C."/>
            <person name="Sasikala C."/>
        </authorList>
    </citation>
    <scope>NUCLEOTIDE SEQUENCE</scope>
    <source>
        <strain evidence="1">JY119</strain>
    </source>
</reference>
<sequence length="382" mass="40685">MYPNPSATGQWTPNGPPPTSQPPPPQAWSPQPQTNGQYPPRAPSQNPNQIRCSGFDQSTDGRCTNCTRFSQECIFTPVSAQTQAFVSATALNRYQNGGALPPQQLYGAYGQPIHPQHHQADPYAQPPHQYPPPPNGQYPQGPYPQQQGPPPPGAPQQQPYPPQGEGQQSQAGSPVPPPMAGQKRPTEEPHTPTLPPPNPAAPQVHRSSTTDSGHYSYPDPTSLTPGTATAHSPASSTASYHSAQPPNQPYYNSNPPPQPRRQSPQGYPNPYDVARNSTSPHAGHVGVGAPFGGATSAPGSAHAPTSQGPPPQHQQQGQNGTARQGVRINELVGPHPGAKSPKEAAVKVEEGIKLEREAMAREEERGRSAADSDMLNQLNKRM</sequence>